<keyword evidence="4 7" id="KW-0408">Iron</keyword>
<proteinExistence type="inferred from homology"/>
<dbReference type="SUPFAM" id="SSF52833">
    <property type="entry name" value="Thioredoxin-like"/>
    <property type="match status" value="1"/>
</dbReference>
<dbReference type="Pfam" id="PF01257">
    <property type="entry name" value="2Fe-2S_thioredx"/>
    <property type="match status" value="1"/>
</dbReference>
<dbReference type="RefSeq" id="WP_085754381.1">
    <property type="nucleotide sequence ID" value="NZ_CP021023.1"/>
</dbReference>
<name>A0A1W6LIL9_9BACT</name>
<evidence type="ECO:0000256" key="3">
    <source>
        <dbReference type="ARBA" id="ARBA00022723"/>
    </source>
</evidence>
<evidence type="ECO:0000256" key="1">
    <source>
        <dbReference type="ARBA" id="ARBA00010643"/>
    </source>
</evidence>
<keyword evidence="2 7" id="KW-0001">2Fe-2S</keyword>
<evidence type="ECO:0000313" key="9">
    <source>
        <dbReference type="Proteomes" id="UP000193334"/>
    </source>
</evidence>
<dbReference type="Gene3D" id="1.10.10.1590">
    <property type="entry name" value="NADH-quinone oxidoreductase subunit E"/>
    <property type="match status" value="1"/>
</dbReference>
<dbReference type="STRING" id="1941349.STSP1_00007"/>
<dbReference type="CDD" id="cd03064">
    <property type="entry name" value="TRX_Fd_NuoE"/>
    <property type="match status" value="1"/>
</dbReference>
<evidence type="ECO:0000256" key="4">
    <source>
        <dbReference type="ARBA" id="ARBA00023004"/>
    </source>
</evidence>
<evidence type="ECO:0000256" key="7">
    <source>
        <dbReference type="PIRSR" id="PIRSR000216-1"/>
    </source>
</evidence>
<keyword evidence="5 7" id="KW-0411">Iron-sulfur</keyword>
<dbReference type="GO" id="GO:0050583">
    <property type="term" value="F:hydrogen dehydrogenase (NADP+) activity"/>
    <property type="evidence" value="ECO:0007669"/>
    <property type="project" value="UniProtKB-EC"/>
</dbReference>
<keyword evidence="9" id="KW-1185">Reference proteome</keyword>
<evidence type="ECO:0000256" key="6">
    <source>
        <dbReference type="ARBA" id="ARBA00034078"/>
    </source>
</evidence>
<sequence>MPDYTELKQYIDSLRDKPHFESYLIAVLHKAQKLYGYLTLDAMNIISEQMNIPTAHIWGVATFYSFFNLSEKGKHNVAVCMGTACYVKGANVVLDTLKKELGVEVGGTTEDMLFTLQEARCVGACGLAPVMMIDDEIYGDLTPDKTVEIIKSYRENAKAAG</sequence>
<protein>
    <submittedName>
        <fullName evidence="8">NADP-reducing hydrogenase subunit HndA</fullName>
        <ecNumber evidence="8">1.12.1.3</ecNumber>
    </submittedName>
</protein>
<evidence type="ECO:0000256" key="5">
    <source>
        <dbReference type="ARBA" id="ARBA00023014"/>
    </source>
</evidence>
<keyword evidence="3 7" id="KW-0479">Metal-binding</keyword>
<dbReference type="PIRSF" id="PIRSF000216">
    <property type="entry name" value="NADH_DH_24kDa"/>
    <property type="match status" value="1"/>
</dbReference>
<evidence type="ECO:0000313" key="8">
    <source>
        <dbReference type="EMBL" id="ARN55647.1"/>
    </source>
</evidence>
<evidence type="ECO:0000256" key="2">
    <source>
        <dbReference type="ARBA" id="ARBA00022714"/>
    </source>
</evidence>
<comment type="cofactor">
    <cofactor evidence="6">
        <name>[2Fe-2S] cluster</name>
        <dbReference type="ChEBI" id="CHEBI:190135"/>
    </cofactor>
</comment>
<dbReference type="PANTHER" id="PTHR43342">
    <property type="entry name" value="NADH-QUINONE OXIDOREDUCTASE, E SUBUNIT"/>
    <property type="match status" value="1"/>
</dbReference>
<accession>A0A1W6LIL9</accession>
<dbReference type="EMBL" id="CP021023">
    <property type="protein sequence ID" value="ARN55647.1"/>
    <property type="molecule type" value="Genomic_DNA"/>
</dbReference>
<keyword evidence="8" id="KW-0560">Oxidoreductase</keyword>
<gene>
    <name evidence="8" type="primary">hndA_1</name>
    <name evidence="8" type="ORF">STSP1_00007</name>
</gene>
<dbReference type="InterPro" id="IPR036249">
    <property type="entry name" value="Thioredoxin-like_sf"/>
</dbReference>
<dbReference type="OrthoDB" id="9807941at2"/>
<reference evidence="9" key="1">
    <citation type="submission" date="2017-04" db="EMBL/GenBank/DDBJ databases">
        <title>Comparative genomics and description of representatives of a novel lineage of planctomycetes thriving in anoxic sediments.</title>
        <authorList>
            <person name="Spring S."/>
            <person name="Bunk B."/>
            <person name="Sproer C."/>
        </authorList>
    </citation>
    <scope>NUCLEOTIDE SEQUENCE [LARGE SCALE GENOMIC DNA]</scope>
    <source>
        <strain evidence="9">ST-PulAB-D4</strain>
    </source>
</reference>
<dbReference type="InterPro" id="IPR028431">
    <property type="entry name" value="NADP_DH_HndA-like"/>
</dbReference>
<dbReference type="EC" id="1.12.1.3" evidence="8"/>
<comment type="cofactor">
    <cofactor evidence="7">
        <name>[2Fe-2S] cluster</name>
        <dbReference type="ChEBI" id="CHEBI:190135"/>
    </cofactor>
    <text evidence="7">Binds 1 [2Fe-2S] cluster.</text>
</comment>
<feature type="binding site" evidence="7">
    <location>
        <position position="85"/>
    </location>
    <ligand>
        <name>[2Fe-2S] cluster</name>
        <dbReference type="ChEBI" id="CHEBI:190135"/>
    </ligand>
</feature>
<dbReference type="InterPro" id="IPR041921">
    <property type="entry name" value="NuoE_N"/>
</dbReference>
<dbReference type="AlphaFoldDB" id="A0A1W6LIL9"/>
<dbReference type="KEGG" id="pbp:STSP1_00007"/>
<dbReference type="InterPro" id="IPR002023">
    <property type="entry name" value="NuoE-like"/>
</dbReference>
<feature type="binding site" evidence="7">
    <location>
        <position position="125"/>
    </location>
    <ligand>
        <name>[2Fe-2S] cluster</name>
        <dbReference type="ChEBI" id="CHEBI:190135"/>
    </ligand>
</feature>
<feature type="binding site" evidence="7">
    <location>
        <position position="121"/>
    </location>
    <ligand>
        <name>[2Fe-2S] cluster</name>
        <dbReference type="ChEBI" id="CHEBI:190135"/>
    </ligand>
</feature>
<dbReference type="GO" id="GO:0051537">
    <property type="term" value="F:2 iron, 2 sulfur cluster binding"/>
    <property type="evidence" value="ECO:0007669"/>
    <property type="project" value="UniProtKB-KW"/>
</dbReference>
<dbReference type="InterPro" id="IPR042128">
    <property type="entry name" value="NuoE_dom"/>
</dbReference>
<organism evidence="8 9">
    <name type="scientific">Sedimentisphaera salicampi</name>
    <dbReference type="NCBI Taxonomy" id="1941349"/>
    <lineage>
        <taxon>Bacteria</taxon>
        <taxon>Pseudomonadati</taxon>
        <taxon>Planctomycetota</taxon>
        <taxon>Phycisphaerae</taxon>
        <taxon>Sedimentisphaerales</taxon>
        <taxon>Sedimentisphaeraceae</taxon>
        <taxon>Sedimentisphaera</taxon>
    </lineage>
</organism>
<comment type="similarity">
    <text evidence="1">Belongs to the complex I 24 kDa subunit family.</text>
</comment>
<dbReference type="Gene3D" id="3.40.30.10">
    <property type="entry name" value="Glutaredoxin"/>
    <property type="match status" value="1"/>
</dbReference>
<feature type="binding site" evidence="7">
    <location>
        <position position="80"/>
    </location>
    <ligand>
        <name>[2Fe-2S] cluster</name>
        <dbReference type="ChEBI" id="CHEBI:190135"/>
    </ligand>
</feature>
<dbReference type="PANTHER" id="PTHR43342:SF2">
    <property type="entry name" value="POTENTIAL NAD-REDUCING HYDROGENASE SUBUNIT"/>
    <property type="match status" value="1"/>
</dbReference>
<dbReference type="FunFam" id="3.40.30.10:FF:000015">
    <property type="entry name" value="NADH-quinone oxidoreductase subunit E"/>
    <property type="match status" value="1"/>
</dbReference>
<dbReference type="Proteomes" id="UP000193334">
    <property type="component" value="Chromosome"/>
</dbReference>
<dbReference type="GO" id="GO:0046872">
    <property type="term" value="F:metal ion binding"/>
    <property type="evidence" value="ECO:0007669"/>
    <property type="project" value="UniProtKB-KW"/>
</dbReference>